<keyword evidence="2" id="KW-1185">Reference proteome</keyword>
<evidence type="ECO:0000313" key="2">
    <source>
        <dbReference type="Proteomes" id="UP000194236"/>
    </source>
</evidence>
<organism evidence="1 2">
    <name type="scientific">Euroglyphus maynei</name>
    <name type="common">Mayne's house dust mite</name>
    <dbReference type="NCBI Taxonomy" id="6958"/>
    <lineage>
        <taxon>Eukaryota</taxon>
        <taxon>Metazoa</taxon>
        <taxon>Ecdysozoa</taxon>
        <taxon>Arthropoda</taxon>
        <taxon>Chelicerata</taxon>
        <taxon>Arachnida</taxon>
        <taxon>Acari</taxon>
        <taxon>Acariformes</taxon>
        <taxon>Sarcoptiformes</taxon>
        <taxon>Astigmata</taxon>
        <taxon>Psoroptidia</taxon>
        <taxon>Analgoidea</taxon>
        <taxon>Pyroglyphidae</taxon>
        <taxon>Pyroglyphinae</taxon>
        <taxon>Euroglyphus</taxon>
    </lineage>
</organism>
<comment type="caution">
    <text evidence="1">The sequence shown here is derived from an EMBL/GenBank/DDBJ whole genome shotgun (WGS) entry which is preliminary data.</text>
</comment>
<dbReference type="Proteomes" id="UP000194236">
    <property type="component" value="Unassembled WGS sequence"/>
</dbReference>
<dbReference type="AlphaFoldDB" id="A0A1Y3BWA1"/>
<protein>
    <submittedName>
        <fullName evidence="1">Uncharacterized protein</fullName>
    </submittedName>
</protein>
<dbReference type="EMBL" id="MUJZ01003813">
    <property type="protein sequence ID" value="OTF83415.1"/>
    <property type="molecule type" value="Genomic_DNA"/>
</dbReference>
<gene>
    <name evidence="1" type="ORF">BLA29_012795</name>
</gene>
<sequence>MNCLGTISLTFVPEKFEIIEHCKSVFQVWSHMAQTEKDTYATAVRKYTELVNCGYKSGTLRSWLETILAKFESIESEWCKYTDKHRCVIVISMLRSVSKFESLADRIMMNQKGTMNDIMNELIEYDEKVKSQSVLNNFGSNERSEKAK</sequence>
<dbReference type="OrthoDB" id="8047996at2759"/>
<reference evidence="1 2" key="1">
    <citation type="submission" date="2017-03" db="EMBL/GenBank/DDBJ databases">
        <title>Genome Survey of Euroglyphus maynei.</title>
        <authorList>
            <person name="Arlian L.G."/>
            <person name="Morgan M.S."/>
            <person name="Rider S.D."/>
        </authorList>
    </citation>
    <scope>NUCLEOTIDE SEQUENCE [LARGE SCALE GENOMIC DNA]</scope>
    <source>
        <strain evidence="1">Arlian Lab</strain>
        <tissue evidence="1">Whole body</tissue>
    </source>
</reference>
<proteinExistence type="predicted"/>
<accession>A0A1Y3BWA1</accession>
<name>A0A1Y3BWA1_EURMA</name>
<feature type="non-terminal residue" evidence="1">
    <location>
        <position position="148"/>
    </location>
</feature>
<evidence type="ECO:0000313" key="1">
    <source>
        <dbReference type="EMBL" id="OTF83415.1"/>
    </source>
</evidence>